<evidence type="ECO:0000256" key="1">
    <source>
        <dbReference type="SAM" id="MobiDB-lite"/>
    </source>
</evidence>
<reference evidence="2 3" key="1">
    <citation type="submission" date="2023-11" db="EMBL/GenBank/DDBJ databases">
        <title>Draft genome sequence and annotation of the polyextremotolerant black yeast-like fungus Aureobasidium pullulans NRRL 62042.</title>
        <authorList>
            <person name="Dielentheis-Frenken M.R.E."/>
            <person name="Wibberg D."/>
            <person name="Blank L.M."/>
            <person name="Tiso T."/>
        </authorList>
    </citation>
    <scope>NUCLEOTIDE SEQUENCE [LARGE SCALE GENOMIC DNA]</scope>
    <source>
        <strain evidence="2 3">NRRL 62042</strain>
    </source>
</reference>
<gene>
    <name evidence="2" type="ORF">QM012_003278</name>
</gene>
<sequence>MAPTALPSTSWSQQFYAAFYMLENDKPGCIPLLQAILSESSVPRHWRIQALIALASAVEDWYEAEGYQQEAEILWRSTRIMFPKGCDDEMDGLLARSRVLLDHLAHELDDTMPDGIRLLREQAEEEDEQETDGEDQGTSDDDEDEDDDSEVDGPDDGWNADGGQDEEDEVSP</sequence>
<keyword evidence="3" id="KW-1185">Reference proteome</keyword>
<organism evidence="2 3">
    <name type="scientific">Aureobasidium pullulans</name>
    <name type="common">Black yeast</name>
    <name type="synonym">Pullularia pullulans</name>
    <dbReference type="NCBI Taxonomy" id="5580"/>
    <lineage>
        <taxon>Eukaryota</taxon>
        <taxon>Fungi</taxon>
        <taxon>Dikarya</taxon>
        <taxon>Ascomycota</taxon>
        <taxon>Pezizomycotina</taxon>
        <taxon>Dothideomycetes</taxon>
        <taxon>Dothideomycetidae</taxon>
        <taxon>Dothideales</taxon>
        <taxon>Saccotheciaceae</taxon>
        <taxon>Aureobasidium</taxon>
    </lineage>
</organism>
<feature type="compositionally biased region" description="Acidic residues" evidence="1">
    <location>
        <begin position="163"/>
        <end position="172"/>
    </location>
</feature>
<dbReference type="EMBL" id="JASGXD010000015">
    <property type="protein sequence ID" value="KAK6001195.1"/>
    <property type="molecule type" value="Genomic_DNA"/>
</dbReference>
<evidence type="ECO:0000313" key="3">
    <source>
        <dbReference type="Proteomes" id="UP001341245"/>
    </source>
</evidence>
<protein>
    <submittedName>
        <fullName evidence="2">Uncharacterized protein</fullName>
    </submittedName>
</protein>
<evidence type="ECO:0000313" key="2">
    <source>
        <dbReference type="EMBL" id="KAK6001195.1"/>
    </source>
</evidence>
<proteinExistence type="predicted"/>
<comment type="caution">
    <text evidence="2">The sequence shown here is derived from an EMBL/GenBank/DDBJ whole genome shotgun (WGS) entry which is preliminary data.</text>
</comment>
<feature type="region of interest" description="Disordered" evidence="1">
    <location>
        <begin position="120"/>
        <end position="172"/>
    </location>
</feature>
<name>A0ABR0TB35_AURPU</name>
<feature type="compositionally biased region" description="Acidic residues" evidence="1">
    <location>
        <begin position="123"/>
        <end position="155"/>
    </location>
</feature>
<accession>A0ABR0TB35</accession>
<dbReference type="Proteomes" id="UP001341245">
    <property type="component" value="Unassembled WGS sequence"/>
</dbReference>